<keyword evidence="1" id="KW-1133">Transmembrane helix</keyword>
<dbReference type="EMBL" id="CP019062">
    <property type="protein sequence ID" value="AVF33737.1"/>
    <property type="molecule type" value="Genomic_DNA"/>
</dbReference>
<name>A0A2L1ULC9_9GAMM</name>
<organism evidence="2 3">
    <name type="scientific">Rahnella sikkimica</name>
    <dbReference type="NCBI Taxonomy" id="1805933"/>
    <lineage>
        <taxon>Bacteria</taxon>
        <taxon>Pseudomonadati</taxon>
        <taxon>Pseudomonadota</taxon>
        <taxon>Gammaproteobacteria</taxon>
        <taxon>Enterobacterales</taxon>
        <taxon>Yersiniaceae</taxon>
        <taxon>Rahnella</taxon>
    </lineage>
</organism>
<sequence length="80" mass="8607">MPASLVIASVTTLSYAGILAGRAPDLRRFIAQLNTLSVAPGLMTAMMLCVTACAKAVLRYKSDNKNEGKDSSSWLVNIYR</sequence>
<feature type="transmembrane region" description="Helical" evidence="1">
    <location>
        <begin position="40"/>
        <end position="58"/>
    </location>
</feature>
<keyword evidence="1" id="KW-0472">Membrane</keyword>
<keyword evidence="3" id="KW-1185">Reference proteome</keyword>
<evidence type="ECO:0000313" key="3">
    <source>
        <dbReference type="Proteomes" id="UP000239197"/>
    </source>
</evidence>
<gene>
    <name evidence="2" type="ORF">BV494_01815</name>
</gene>
<proteinExistence type="predicted"/>
<keyword evidence="1" id="KW-0812">Transmembrane</keyword>
<protein>
    <submittedName>
        <fullName evidence="2">Uncharacterized protein</fullName>
    </submittedName>
</protein>
<dbReference type="KEGG" id="rox:BV494_01815"/>
<dbReference type="RefSeq" id="WP_104921304.1">
    <property type="nucleotide sequence ID" value="NZ_CP019062.1"/>
</dbReference>
<dbReference type="AlphaFoldDB" id="A0A2L1ULC9"/>
<accession>A0A2L1ULC9</accession>
<reference evidence="3" key="1">
    <citation type="submission" date="2017-01" db="EMBL/GenBank/DDBJ databases">
        <title>Genome sequence of Rouxiella sp. ERMR1:05.</title>
        <authorList>
            <person name="Kumar R."/>
            <person name="Singh D."/>
            <person name="Kumar S."/>
        </authorList>
    </citation>
    <scope>NUCLEOTIDE SEQUENCE [LARGE SCALE GENOMIC DNA]</scope>
    <source>
        <strain evidence="3">ERMR1:05</strain>
    </source>
</reference>
<dbReference type="Proteomes" id="UP000239197">
    <property type="component" value="Chromosome"/>
</dbReference>
<evidence type="ECO:0000313" key="2">
    <source>
        <dbReference type="EMBL" id="AVF33737.1"/>
    </source>
</evidence>
<evidence type="ECO:0000256" key="1">
    <source>
        <dbReference type="SAM" id="Phobius"/>
    </source>
</evidence>